<accession>A0A7R8UML4</accession>
<dbReference type="EMBL" id="LR899010">
    <property type="protein sequence ID" value="CAD7082762.1"/>
    <property type="molecule type" value="Genomic_DNA"/>
</dbReference>
<protein>
    <submittedName>
        <fullName evidence="2">Uncharacterized protein</fullName>
    </submittedName>
</protein>
<sequence>MKIKHLNTSKTIKSPDNERLNMSENVKQWYPADRWNRKDNQDETIEDLNEFFTVSALCVALKDFPTETRLDTVLIVLNKTKGKLTKSAE</sequence>
<evidence type="ECO:0000256" key="1">
    <source>
        <dbReference type="SAM" id="MobiDB-lite"/>
    </source>
</evidence>
<dbReference type="AlphaFoldDB" id="A0A7R8UML4"/>
<dbReference type="InParanoid" id="A0A7R8UML4"/>
<feature type="region of interest" description="Disordered" evidence="1">
    <location>
        <begin position="1"/>
        <end position="20"/>
    </location>
</feature>
<dbReference type="Proteomes" id="UP000594454">
    <property type="component" value="Chromosome 2"/>
</dbReference>
<gene>
    <name evidence="2" type="ORF">HERILL_LOCUS5772</name>
</gene>
<proteinExistence type="predicted"/>
<organism evidence="2 3">
    <name type="scientific">Hermetia illucens</name>
    <name type="common">Black soldier fly</name>
    <dbReference type="NCBI Taxonomy" id="343691"/>
    <lineage>
        <taxon>Eukaryota</taxon>
        <taxon>Metazoa</taxon>
        <taxon>Ecdysozoa</taxon>
        <taxon>Arthropoda</taxon>
        <taxon>Hexapoda</taxon>
        <taxon>Insecta</taxon>
        <taxon>Pterygota</taxon>
        <taxon>Neoptera</taxon>
        <taxon>Endopterygota</taxon>
        <taxon>Diptera</taxon>
        <taxon>Brachycera</taxon>
        <taxon>Stratiomyomorpha</taxon>
        <taxon>Stratiomyidae</taxon>
        <taxon>Hermetiinae</taxon>
        <taxon>Hermetia</taxon>
    </lineage>
</organism>
<reference evidence="2 3" key="1">
    <citation type="submission" date="2020-11" db="EMBL/GenBank/DDBJ databases">
        <authorList>
            <person name="Wallbank WR R."/>
            <person name="Pardo Diaz C."/>
            <person name="Kozak K."/>
            <person name="Martin S."/>
            <person name="Jiggins C."/>
            <person name="Moest M."/>
            <person name="Warren A I."/>
            <person name="Generalovic N T."/>
            <person name="Byers J.R.P. K."/>
            <person name="Montejo-Kovacevich G."/>
            <person name="Yen C E."/>
        </authorList>
    </citation>
    <scope>NUCLEOTIDE SEQUENCE [LARGE SCALE GENOMIC DNA]</scope>
</reference>
<name>A0A7R8UML4_HERIL</name>
<keyword evidence="3" id="KW-1185">Reference proteome</keyword>
<evidence type="ECO:0000313" key="3">
    <source>
        <dbReference type="Proteomes" id="UP000594454"/>
    </source>
</evidence>
<evidence type="ECO:0000313" key="2">
    <source>
        <dbReference type="EMBL" id="CAD7082762.1"/>
    </source>
</evidence>